<organism evidence="2 3">
    <name type="scientific">Helicobacter bilis</name>
    <dbReference type="NCBI Taxonomy" id="37372"/>
    <lineage>
        <taxon>Bacteria</taxon>
        <taxon>Pseudomonadati</taxon>
        <taxon>Campylobacterota</taxon>
        <taxon>Epsilonproteobacteria</taxon>
        <taxon>Campylobacterales</taxon>
        <taxon>Helicobacteraceae</taxon>
        <taxon>Helicobacter</taxon>
    </lineage>
</organism>
<name>A0A1Q2LG17_9HELI</name>
<keyword evidence="1" id="KW-0812">Transmembrane</keyword>
<feature type="transmembrane region" description="Helical" evidence="1">
    <location>
        <begin position="12"/>
        <end position="32"/>
    </location>
</feature>
<proteinExistence type="predicted"/>
<feature type="transmembrane region" description="Helical" evidence="1">
    <location>
        <begin position="38"/>
        <end position="59"/>
    </location>
</feature>
<protein>
    <submittedName>
        <fullName evidence="2">Uncharacterized protein</fullName>
    </submittedName>
</protein>
<evidence type="ECO:0000313" key="3">
    <source>
        <dbReference type="Proteomes" id="UP000188298"/>
    </source>
</evidence>
<reference evidence="2 3" key="1">
    <citation type="submission" date="2017-02" db="EMBL/GenBank/DDBJ databases">
        <title>Whole genome sequencing of Helicobacter bilis strain AAQJH.</title>
        <authorList>
            <person name="Conlan S."/>
            <person name="Thomas P.J."/>
            <person name="Mullikin J."/>
            <person name="Palmore T.N."/>
            <person name="Frank K.M."/>
            <person name="Segre J.A."/>
        </authorList>
    </citation>
    <scope>NUCLEOTIDE SEQUENCE [LARGE SCALE GENOMIC DNA]</scope>
    <source>
        <strain evidence="2 3">AAQJH</strain>
    </source>
</reference>
<accession>A0A1Q2LG17</accession>
<dbReference type="RefSeq" id="WP_077388014.1">
    <property type="nucleotide sequence ID" value="NZ_CP019645.1"/>
</dbReference>
<dbReference type="KEGG" id="hbl:XJ32_00795"/>
<sequence>MKEYYKVSAETYRAVALFFASIDAGLSVFIYNDSNYKILPLFALFVCVFATILFIILYYDNMEKLKQEFKLQEHKT</sequence>
<dbReference type="EMBL" id="CP019645">
    <property type="protein sequence ID" value="AQQ58872.1"/>
    <property type="molecule type" value="Genomic_DNA"/>
</dbReference>
<evidence type="ECO:0000256" key="1">
    <source>
        <dbReference type="SAM" id="Phobius"/>
    </source>
</evidence>
<gene>
    <name evidence="2" type="ORF">XJ32_00795</name>
</gene>
<keyword evidence="1" id="KW-1133">Transmembrane helix</keyword>
<evidence type="ECO:0000313" key="2">
    <source>
        <dbReference type="EMBL" id="AQQ58872.1"/>
    </source>
</evidence>
<keyword evidence="1" id="KW-0472">Membrane</keyword>
<dbReference type="Proteomes" id="UP000188298">
    <property type="component" value="Chromosome"/>
</dbReference>
<dbReference type="AlphaFoldDB" id="A0A1Q2LG17"/>